<organism evidence="1">
    <name type="scientific">Platevindex mortoni</name>
    <dbReference type="NCBI Taxonomy" id="637517"/>
    <lineage>
        <taxon>Eukaryota</taxon>
        <taxon>Metazoa</taxon>
        <taxon>Spiralia</taxon>
        <taxon>Lophotrochozoa</taxon>
        <taxon>Mollusca</taxon>
        <taxon>Gastropoda</taxon>
        <taxon>Heterobranchia</taxon>
        <taxon>Euthyneura</taxon>
        <taxon>Panpulmonata</taxon>
        <taxon>Eupulmonata</taxon>
        <taxon>Systellommatophora</taxon>
        <taxon>Onchidioidea</taxon>
        <taxon>Onchidiidae</taxon>
        <taxon>Platevindex</taxon>
    </lineage>
</organism>
<name>D3YHQ6_9EUPU</name>
<gene>
    <name evidence="1" type="primary">nad3</name>
</gene>
<geneLocation type="mitochondrion" evidence="1"/>
<accession>D3YHQ6</accession>
<keyword evidence="1" id="KW-0496">Mitochondrion</keyword>
<dbReference type="AlphaFoldDB" id="D3YHQ6"/>
<dbReference type="EMBL" id="GU475132">
    <property type="protein sequence ID" value="ADD37176.1"/>
    <property type="molecule type" value="Genomic_DNA"/>
</dbReference>
<reference evidence="1" key="1">
    <citation type="submission" date="2010-01" db="EMBL/GenBank/DDBJ databases">
        <title>Analysis of complete mitochondrial genome of one kind of Onchidiidae (Mollusca: Pulmonata).</title>
        <authorList>
            <person name="Wei L.L."/>
            <person name="Shen H.D."/>
            <person name="Chen C."/>
        </authorList>
    </citation>
    <scope>NUCLEOTIDE SEQUENCE</scope>
</reference>
<sequence length="92" mass="10049">MAPSFHSWNKPINKMSKKMNKLLVKKSDLPLTIMVKTGNSSAISTSKMSNSTTKTKNRVEKGVRLALSGSNPHSNGVNFSSELEICGKLVKK</sequence>
<protein>
    <submittedName>
        <fullName evidence="1">NADH dehydrogenase subunit 3</fullName>
    </submittedName>
</protein>
<evidence type="ECO:0000313" key="1">
    <source>
        <dbReference type="EMBL" id="ADD37176.1"/>
    </source>
</evidence>
<proteinExistence type="predicted"/>